<proteinExistence type="predicted"/>
<dbReference type="Proteomes" id="UP001177021">
    <property type="component" value="Unassembled WGS sequence"/>
</dbReference>
<name>A0ACB0LEN4_TRIPR</name>
<accession>A0ACB0LEN4</accession>
<keyword evidence="2" id="KW-1185">Reference proteome</keyword>
<gene>
    <name evidence="1" type="ORF">MILVUS5_LOCUS31586</name>
</gene>
<comment type="caution">
    <text evidence="1">The sequence shown here is derived from an EMBL/GenBank/DDBJ whole genome shotgun (WGS) entry which is preliminary data.</text>
</comment>
<dbReference type="EMBL" id="CASHSV030000513">
    <property type="protein sequence ID" value="CAJ2666849.1"/>
    <property type="molecule type" value="Genomic_DNA"/>
</dbReference>
<sequence length="238" mass="26515">MGRNKMIVVSDFALSFMWVCSGVLLKSFIKKNISFNHSHMVEIVKIGFSIANMFFYAFLAKVFRGGTNNPLATLVDAISGDFHNFVFCIGSRIPVQVIGYIVGVKLLTDIIPGIGHGPRLNVDIYRGALTEGLLTFTIVVITLGITATKIRRSFFMKTWISSIMKLILHKLGSNLTGGCMNPASVMGWAFARGDHISKEHLLVYWLAPIKATLLAVWIFKFLVRHVKKDKMSSKNKSD</sequence>
<evidence type="ECO:0000313" key="2">
    <source>
        <dbReference type="Proteomes" id="UP001177021"/>
    </source>
</evidence>
<protein>
    <submittedName>
        <fullName evidence="1">Uncharacterized protein</fullName>
    </submittedName>
</protein>
<evidence type="ECO:0000313" key="1">
    <source>
        <dbReference type="EMBL" id="CAJ2666849.1"/>
    </source>
</evidence>
<organism evidence="1 2">
    <name type="scientific">Trifolium pratense</name>
    <name type="common">Red clover</name>
    <dbReference type="NCBI Taxonomy" id="57577"/>
    <lineage>
        <taxon>Eukaryota</taxon>
        <taxon>Viridiplantae</taxon>
        <taxon>Streptophyta</taxon>
        <taxon>Embryophyta</taxon>
        <taxon>Tracheophyta</taxon>
        <taxon>Spermatophyta</taxon>
        <taxon>Magnoliopsida</taxon>
        <taxon>eudicotyledons</taxon>
        <taxon>Gunneridae</taxon>
        <taxon>Pentapetalae</taxon>
        <taxon>rosids</taxon>
        <taxon>fabids</taxon>
        <taxon>Fabales</taxon>
        <taxon>Fabaceae</taxon>
        <taxon>Papilionoideae</taxon>
        <taxon>50 kb inversion clade</taxon>
        <taxon>NPAAA clade</taxon>
        <taxon>Hologalegina</taxon>
        <taxon>IRL clade</taxon>
        <taxon>Trifolieae</taxon>
        <taxon>Trifolium</taxon>
    </lineage>
</organism>
<reference evidence="1" key="1">
    <citation type="submission" date="2023-10" db="EMBL/GenBank/DDBJ databases">
        <authorList>
            <person name="Rodriguez Cubillos JULIANA M."/>
            <person name="De Vega J."/>
        </authorList>
    </citation>
    <scope>NUCLEOTIDE SEQUENCE</scope>
</reference>